<name>X0V5L6_9ZZZZ</name>
<proteinExistence type="inferred from homology"/>
<evidence type="ECO:0000259" key="2">
    <source>
        <dbReference type="SMART" id="SM00893"/>
    </source>
</evidence>
<dbReference type="InterPro" id="IPR001308">
    <property type="entry name" value="ETF_a/FixB"/>
</dbReference>
<evidence type="ECO:0000256" key="1">
    <source>
        <dbReference type="ARBA" id="ARBA00005817"/>
    </source>
</evidence>
<feature type="non-terminal residue" evidence="3">
    <location>
        <position position="157"/>
    </location>
</feature>
<dbReference type="GO" id="GO:0050660">
    <property type="term" value="F:flavin adenine dinucleotide binding"/>
    <property type="evidence" value="ECO:0007669"/>
    <property type="project" value="InterPro"/>
</dbReference>
<dbReference type="GO" id="GO:0009055">
    <property type="term" value="F:electron transfer activity"/>
    <property type="evidence" value="ECO:0007669"/>
    <property type="project" value="InterPro"/>
</dbReference>
<gene>
    <name evidence="3" type="ORF">S01H1_35795</name>
</gene>
<dbReference type="InterPro" id="IPR014729">
    <property type="entry name" value="Rossmann-like_a/b/a_fold"/>
</dbReference>
<accession>X0V5L6</accession>
<dbReference type="SMART" id="SM00893">
    <property type="entry name" value="ETF"/>
    <property type="match status" value="1"/>
</dbReference>
<dbReference type="SUPFAM" id="SSF52402">
    <property type="entry name" value="Adenine nucleotide alpha hydrolases-like"/>
    <property type="match status" value="1"/>
</dbReference>
<dbReference type="PANTHER" id="PTHR43153:SF1">
    <property type="entry name" value="ELECTRON TRANSFER FLAVOPROTEIN SUBUNIT ALPHA, MITOCHONDRIAL"/>
    <property type="match status" value="1"/>
</dbReference>
<feature type="domain" description="Electron transfer flavoprotein alpha/beta-subunit N-terminal" evidence="2">
    <location>
        <begin position="5"/>
        <end position="157"/>
    </location>
</feature>
<evidence type="ECO:0000313" key="3">
    <source>
        <dbReference type="EMBL" id="GAG13454.1"/>
    </source>
</evidence>
<organism evidence="3">
    <name type="scientific">marine sediment metagenome</name>
    <dbReference type="NCBI Taxonomy" id="412755"/>
    <lineage>
        <taxon>unclassified sequences</taxon>
        <taxon>metagenomes</taxon>
        <taxon>ecological metagenomes</taxon>
    </lineage>
</organism>
<protein>
    <recommendedName>
        <fullName evidence="2">Electron transfer flavoprotein alpha/beta-subunit N-terminal domain-containing protein</fullName>
    </recommendedName>
</protein>
<dbReference type="InterPro" id="IPR014730">
    <property type="entry name" value="ETF_a/b_N"/>
</dbReference>
<dbReference type="GO" id="GO:0033539">
    <property type="term" value="P:fatty acid beta-oxidation using acyl-CoA dehydrogenase"/>
    <property type="evidence" value="ECO:0007669"/>
    <property type="project" value="TreeGrafter"/>
</dbReference>
<dbReference type="EMBL" id="BARS01022382">
    <property type="protein sequence ID" value="GAG13454.1"/>
    <property type="molecule type" value="Genomic_DNA"/>
</dbReference>
<sequence>MNNDIYVVIEHLRGEVTDISYVMLVAAKQLAEATNGEVIAVLLGSDAETLASTLAADRVLYLEHEDLADFTSAGYQQALANLISENNPRAVLLGHTSIGMDVASLLSAKSDLPLVSSCLSVTGEQGSLKFTSQLYGGKILVEGFIPEPIALLTMVPG</sequence>
<comment type="similarity">
    <text evidence="1">Belongs to the ETF alpha-subunit/FixB family.</text>
</comment>
<dbReference type="PANTHER" id="PTHR43153">
    <property type="entry name" value="ELECTRON TRANSFER FLAVOPROTEIN ALPHA"/>
    <property type="match status" value="1"/>
</dbReference>
<dbReference type="AlphaFoldDB" id="X0V5L6"/>
<dbReference type="Gene3D" id="3.40.50.620">
    <property type="entry name" value="HUPs"/>
    <property type="match status" value="1"/>
</dbReference>
<dbReference type="Pfam" id="PF01012">
    <property type="entry name" value="ETF"/>
    <property type="match status" value="1"/>
</dbReference>
<comment type="caution">
    <text evidence="3">The sequence shown here is derived from an EMBL/GenBank/DDBJ whole genome shotgun (WGS) entry which is preliminary data.</text>
</comment>
<reference evidence="3" key="1">
    <citation type="journal article" date="2014" name="Front. Microbiol.">
        <title>High frequency of phylogenetically diverse reductive dehalogenase-homologous genes in deep subseafloor sedimentary metagenomes.</title>
        <authorList>
            <person name="Kawai M."/>
            <person name="Futagami T."/>
            <person name="Toyoda A."/>
            <person name="Takaki Y."/>
            <person name="Nishi S."/>
            <person name="Hori S."/>
            <person name="Arai W."/>
            <person name="Tsubouchi T."/>
            <person name="Morono Y."/>
            <person name="Uchiyama I."/>
            <person name="Ito T."/>
            <person name="Fujiyama A."/>
            <person name="Inagaki F."/>
            <person name="Takami H."/>
        </authorList>
    </citation>
    <scope>NUCLEOTIDE SEQUENCE</scope>
    <source>
        <strain evidence="3">Expedition CK06-06</strain>
    </source>
</reference>